<evidence type="ECO:0000256" key="6">
    <source>
        <dbReference type="ARBA" id="ARBA00022694"/>
    </source>
</evidence>
<dbReference type="NCBIfam" id="TIGR00737">
    <property type="entry name" value="nifR3_yhdG"/>
    <property type="match status" value="1"/>
</dbReference>
<evidence type="ECO:0000256" key="1">
    <source>
        <dbReference type="ARBA" id="ARBA00001917"/>
    </source>
</evidence>
<evidence type="ECO:0000256" key="10">
    <source>
        <dbReference type="ARBA" id="ARBA00048205"/>
    </source>
</evidence>
<feature type="binding site" evidence="14">
    <location>
        <position position="140"/>
    </location>
    <ligand>
        <name>FMN</name>
        <dbReference type="ChEBI" id="CHEBI:58210"/>
    </ligand>
</feature>
<dbReference type="Gene3D" id="1.10.1200.80">
    <property type="entry name" value="Putative flavin oxidoreducatase, domain 2"/>
    <property type="match status" value="1"/>
</dbReference>
<dbReference type="CDD" id="cd02801">
    <property type="entry name" value="DUS_like_FMN"/>
    <property type="match status" value="1"/>
</dbReference>
<feature type="binding site" evidence="14">
    <location>
        <position position="170"/>
    </location>
    <ligand>
        <name>FMN</name>
        <dbReference type="ChEBI" id="CHEBI:58210"/>
    </ligand>
</feature>
<evidence type="ECO:0000256" key="12">
    <source>
        <dbReference type="PIRNR" id="PIRNR006621"/>
    </source>
</evidence>
<dbReference type="InterPro" id="IPR013785">
    <property type="entry name" value="Aldolase_TIM"/>
</dbReference>
<dbReference type="PROSITE" id="PS01136">
    <property type="entry name" value="UPF0034"/>
    <property type="match status" value="1"/>
</dbReference>
<dbReference type="Gene3D" id="3.20.20.70">
    <property type="entry name" value="Aldolase class I"/>
    <property type="match status" value="1"/>
</dbReference>
<keyword evidence="17" id="KW-1185">Reference proteome</keyword>
<dbReference type="AlphaFoldDB" id="A0A7Y0EJ84"/>
<reference evidence="16 17" key="2">
    <citation type="submission" date="2020-06" db="EMBL/GenBank/DDBJ databases">
        <title>Complete Genome Sequence of Clostridium muelleri sp. nov. P21T, an Acid-Alcohol Producing Acetogen Isolated from Old Hay.</title>
        <authorList>
            <person name="Duncan K.E."/>
            <person name="Tanner R.S."/>
        </authorList>
    </citation>
    <scope>NUCLEOTIDE SEQUENCE [LARGE SCALE GENOMIC DNA]</scope>
    <source>
        <strain evidence="16 17">P21</strain>
    </source>
</reference>
<dbReference type="EMBL" id="JABBNI010000040">
    <property type="protein sequence ID" value="NMM64489.1"/>
    <property type="molecule type" value="Genomic_DNA"/>
</dbReference>
<feature type="active site" description="Proton donor" evidence="13">
    <location>
        <position position="101"/>
    </location>
</feature>
<organism evidence="16 17">
    <name type="scientific">Clostridium muellerianum</name>
    <dbReference type="NCBI Taxonomy" id="2716538"/>
    <lineage>
        <taxon>Bacteria</taxon>
        <taxon>Bacillati</taxon>
        <taxon>Bacillota</taxon>
        <taxon>Clostridia</taxon>
        <taxon>Eubacteriales</taxon>
        <taxon>Clostridiaceae</taxon>
        <taxon>Clostridium</taxon>
    </lineage>
</organism>
<comment type="cofactor">
    <cofactor evidence="1 12 14">
        <name>FMN</name>
        <dbReference type="ChEBI" id="CHEBI:58210"/>
    </cofactor>
</comment>
<evidence type="ECO:0000256" key="2">
    <source>
        <dbReference type="ARBA" id="ARBA00002790"/>
    </source>
</evidence>
<evidence type="ECO:0000256" key="13">
    <source>
        <dbReference type="PIRSR" id="PIRSR006621-1"/>
    </source>
</evidence>
<dbReference type="EC" id="1.3.1.-" evidence="12"/>
<keyword evidence="6 12" id="KW-0819">tRNA processing</keyword>
<name>A0A7Y0EJ84_9CLOT</name>
<keyword evidence="8" id="KW-0694">RNA-binding</keyword>
<dbReference type="InterPro" id="IPR024036">
    <property type="entry name" value="tRNA-dHydroUridine_Synthase_C"/>
</dbReference>
<evidence type="ECO:0000256" key="4">
    <source>
        <dbReference type="ARBA" id="ARBA00022630"/>
    </source>
</evidence>
<protein>
    <recommendedName>
        <fullName evidence="12">tRNA-dihydrouridine synthase</fullName>
        <ecNumber evidence="12">1.3.1.-</ecNumber>
    </recommendedName>
</protein>
<gene>
    <name evidence="16" type="primary">dusB</name>
    <name evidence="16" type="ORF">HBE96_17885</name>
</gene>
<dbReference type="PANTHER" id="PTHR45846:SF1">
    <property type="entry name" value="TRNA-DIHYDROURIDINE(47) SYNTHASE [NAD(P)(+)]-LIKE"/>
    <property type="match status" value="1"/>
</dbReference>
<keyword evidence="9 12" id="KW-0560">Oxidoreductase</keyword>
<accession>A0A7Y0EJ84</accession>
<keyword evidence="3" id="KW-0820">tRNA-binding</keyword>
<keyword evidence="7" id="KW-0521">NADP</keyword>
<evidence type="ECO:0000256" key="9">
    <source>
        <dbReference type="ARBA" id="ARBA00023002"/>
    </source>
</evidence>
<evidence type="ECO:0000256" key="7">
    <source>
        <dbReference type="ARBA" id="ARBA00022857"/>
    </source>
</evidence>
<evidence type="ECO:0000256" key="8">
    <source>
        <dbReference type="ARBA" id="ARBA00022884"/>
    </source>
</evidence>
<dbReference type="Pfam" id="PF01207">
    <property type="entry name" value="Dus"/>
    <property type="match status" value="1"/>
</dbReference>
<keyword evidence="4 12" id="KW-0285">Flavoprotein</keyword>
<dbReference type="InterPro" id="IPR001269">
    <property type="entry name" value="DUS_fam"/>
</dbReference>
<evidence type="ECO:0000256" key="5">
    <source>
        <dbReference type="ARBA" id="ARBA00022643"/>
    </source>
</evidence>
<proteinExistence type="inferred from homology"/>
<sequence length="326" mass="36791">MKIRNLEFKESVFLAPMAGVTDIAFRELCKRNGCELVYTEMISAKALFYGSKNTKDMLLISKEEAPVAVQIFGNDPFVMAKACDFFNDNEDICLVDINMGCPAPKIVKNGEGSSLMKDPKLAAQIVREVKKASVKPVTAKFRKGFDSNNINAVEFAKELEQAGVDAVTVHGRTKEQMYEGKADWDIIADVKKSISIPVIGNGDVVTADDAVKIFEYTNCDGIMIGRGAMGNPWIFNQIHQKNKNKNVIYPSGEEKIDMCIEHYKMALYYEGEEKAVREMRKHVGWYLKSLSNNKEIKDIINYEKSSEKVISILKQYKEYIKINSNF</sequence>
<dbReference type="Proteomes" id="UP000537131">
    <property type="component" value="Unassembled WGS sequence"/>
</dbReference>
<dbReference type="PIRSF" id="PIRSF006621">
    <property type="entry name" value="Dus"/>
    <property type="match status" value="1"/>
</dbReference>
<comment type="similarity">
    <text evidence="12">Belongs to the dus family.</text>
</comment>
<dbReference type="InterPro" id="IPR035587">
    <property type="entry name" value="DUS-like_FMN-bd"/>
</dbReference>
<dbReference type="GO" id="GO:0000049">
    <property type="term" value="F:tRNA binding"/>
    <property type="evidence" value="ECO:0007669"/>
    <property type="project" value="UniProtKB-KW"/>
</dbReference>
<dbReference type="GO" id="GO:0050660">
    <property type="term" value="F:flavin adenine dinucleotide binding"/>
    <property type="evidence" value="ECO:0007669"/>
    <property type="project" value="InterPro"/>
</dbReference>
<feature type="binding site" evidence="14">
    <location>
        <begin position="225"/>
        <end position="226"/>
    </location>
    <ligand>
        <name>FMN</name>
        <dbReference type="ChEBI" id="CHEBI:58210"/>
    </ligand>
</feature>
<comment type="catalytic activity">
    <reaction evidence="11">
        <text>a 5,6-dihydrouridine in tRNA + NAD(+) = a uridine in tRNA + NADH + H(+)</text>
        <dbReference type="Rhea" id="RHEA:54452"/>
        <dbReference type="Rhea" id="RHEA-COMP:13339"/>
        <dbReference type="Rhea" id="RHEA-COMP:13887"/>
        <dbReference type="ChEBI" id="CHEBI:15378"/>
        <dbReference type="ChEBI" id="CHEBI:57540"/>
        <dbReference type="ChEBI" id="CHEBI:57945"/>
        <dbReference type="ChEBI" id="CHEBI:65315"/>
        <dbReference type="ChEBI" id="CHEBI:74443"/>
    </reaction>
</comment>
<dbReference type="PANTHER" id="PTHR45846">
    <property type="entry name" value="TRNA-DIHYDROURIDINE(47) SYNTHASE [NAD(P)(+)]-LIKE"/>
    <property type="match status" value="1"/>
</dbReference>
<dbReference type="GO" id="GO:0017150">
    <property type="term" value="F:tRNA dihydrouridine synthase activity"/>
    <property type="evidence" value="ECO:0007669"/>
    <property type="project" value="InterPro"/>
</dbReference>
<dbReference type="InterPro" id="IPR018517">
    <property type="entry name" value="tRNA_hU_synthase_CS"/>
</dbReference>
<evidence type="ECO:0000259" key="15">
    <source>
        <dbReference type="Pfam" id="PF01207"/>
    </source>
</evidence>
<keyword evidence="14" id="KW-0547">Nucleotide-binding</keyword>
<keyword evidence="5 12" id="KW-0288">FMN</keyword>
<feature type="binding site" evidence="14">
    <location>
        <begin position="16"/>
        <end position="18"/>
    </location>
    <ligand>
        <name>FMN</name>
        <dbReference type="ChEBI" id="CHEBI:58210"/>
    </ligand>
</feature>
<dbReference type="SUPFAM" id="SSF51395">
    <property type="entry name" value="FMN-linked oxidoreductases"/>
    <property type="match status" value="1"/>
</dbReference>
<comment type="catalytic activity">
    <reaction evidence="10">
        <text>a 5,6-dihydrouridine in tRNA + NADP(+) = a uridine in tRNA + NADPH + H(+)</text>
        <dbReference type="Rhea" id="RHEA:23624"/>
        <dbReference type="Rhea" id="RHEA-COMP:13339"/>
        <dbReference type="Rhea" id="RHEA-COMP:13887"/>
        <dbReference type="ChEBI" id="CHEBI:15378"/>
        <dbReference type="ChEBI" id="CHEBI:57783"/>
        <dbReference type="ChEBI" id="CHEBI:58349"/>
        <dbReference type="ChEBI" id="CHEBI:65315"/>
        <dbReference type="ChEBI" id="CHEBI:74443"/>
    </reaction>
</comment>
<evidence type="ECO:0000256" key="14">
    <source>
        <dbReference type="PIRSR" id="PIRSR006621-2"/>
    </source>
</evidence>
<evidence type="ECO:0000256" key="11">
    <source>
        <dbReference type="ARBA" id="ARBA00048802"/>
    </source>
</evidence>
<feature type="domain" description="DUS-like FMN-binding" evidence="15">
    <location>
        <begin position="14"/>
        <end position="309"/>
    </location>
</feature>
<dbReference type="InterPro" id="IPR004652">
    <property type="entry name" value="DusB-like"/>
</dbReference>
<reference evidence="16 17" key="1">
    <citation type="submission" date="2020-04" db="EMBL/GenBank/DDBJ databases">
        <authorList>
            <person name="Doyle D.A."/>
        </authorList>
    </citation>
    <scope>NUCLEOTIDE SEQUENCE [LARGE SCALE GENOMIC DNA]</scope>
    <source>
        <strain evidence="16 17">P21</strain>
    </source>
</reference>
<dbReference type="RefSeq" id="WP_169299085.1">
    <property type="nucleotide sequence ID" value="NZ_JABBNI010000040.1"/>
</dbReference>
<evidence type="ECO:0000313" key="16">
    <source>
        <dbReference type="EMBL" id="NMM64489.1"/>
    </source>
</evidence>
<feature type="binding site" evidence="14">
    <location>
        <position position="70"/>
    </location>
    <ligand>
        <name>FMN</name>
        <dbReference type="ChEBI" id="CHEBI:58210"/>
    </ligand>
</feature>
<evidence type="ECO:0000256" key="3">
    <source>
        <dbReference type="ARBA" id="ARBA00022555"/>
    </source>
</evidence>
<comment type="function">
    <text evidence="2 12">Catalyzes the synthesis of 5,6-dihydrouridine (D), a modified base found in the D-loop of most tRNAs, via the reduction of the C5-C6 double bond in target uridines.</text>
</comment>
<comment type="caution">
    <text evidence="16">The sequence shown here is derived from an EMBL/GenBank/DDBJ whole genome shotgun (WGS) entry which is preliminary data.</text>
</comment>
<evidence type="ECO:0000313" key="17">
    <source>
        <dbReference type="Proteomes" id="UP000537131"/>
    </source>
</evidence>